<accession>A0ABS1EWM6</accession>
<evidence type="ECO:0000259" key="1">
    <source>
        <dbReference type="Pfam" id="PF13575"/>
    </source>
</evidence>
<dbReference type="PRINTS" id="PR01955">
    <property type="entry name" value="LANCFRANKIA"/>
</dbReference>
<keyword evidence="3" id="KW-1185">Reference proteome</keyword>
<gene>
    <name evidence="2" type="ORF">JHL18_24305</name>
</gene>
<evidence type="ECO:0000313" key="3">
    <source>
        <dbReference type="Proteomes" id="UP000596739"/>
    </source>
</evidence>
<protein>
    <submittedName>
        <fullName evidence="2">Type 2 lantipeptide synthetase LanM family protein</fullName>
    </submittedName>
</protein>
<dbReference type="PANTHER" id="PTHR12736:SF7">
    <property type="entry name" value="LANC-LIKE PROTEIN 3"/>
    <property type="match status" value="1"/>
</dbReference>
<organism evidence="2 3">
    <name type="scientific">Clostridium yunnanense</name>
    <dbReference type="NCBI Taxonomy" id="2800325"/>
    <lineage>
        <taxon>Bacteria</taxon>
        <taxon>Bacillati</taxon>
        <taxon>Bacillota</taxon>
        <taxon>Clostridia</taxon>
        <taxon>Eubacteriales</taxon>
        <taxon>Clostridiaceae</taxon>
        <taxon>Clostridium</taxon>
    </lineage>
</organism>
<dbReference type="InterPro" id="IPR012341">
    <property type="entry name" value="6hp_glycosidase-like_sf"/>
</dbReference>
<dbReference type="NCBIfam" id="TIGR03897">
    <property type="entry name" value="lanti_2_LanM"/>
    <property type="match status" value="1"/>
</dbReference>
<sequence>MEITTQDVKKYWLKIVPEASNEDKLRELTKKVSECDIDNLADALLNKEIIDENFNDILNEERFDRLDQFVSEFRNTIPFFFFYEPYINLCLKKWVALISELDLVYNIEKFFNECIYSLLQQLSSYASRVLILEVNIARMDKKLKGNTDRARFEYFHFSVLNDKKYLSNLYSEYKELTKIMRVKSEHYFEFIYEVLTNIKNNLDDISLVYERNIKELKIESIKTGMGDEHHSGKTVTKIEFINGFKLMYKPRNLKMDIGFQSILEWIEKKEKTNILPIKKLKIINKIDFGLVGYVDNNECKSIKEVEEFYKRMGQLIAILHSLNAVDFHCENIIADGANPMLIDLETLFHPYVKVHYDGYETESQKMANTVIENSVQSIGILPYYLMNEENSDAMLDISGLGGATDQKSPFKSYVIKDQNTDHVEVIREHLKMEPEKNNPKLNGMIQKSECFIDNLIDGFKTSYNVILANKEQYYDLIKDIFEGSINRIILRPTRDYTQLLNTSYHPDLLRNYEDRVVFFSRIGSNIDEDKNDIVKLEFNSLLNTEVPCFNCKLNCRNIYDMRGNEYINFLTETPLDTVYKRIMSFSKEDLNLQLRIIEIAFKSKENDYDKDKTPISFDKLRGKKTSIDTTKYIDLAVEIGNYILENSILDSSDKNNRTWVSAILSGRNEVGVGISPIGDDLYNGNGGIALFLIYLGFVTGKEEFIKAASEALESRRKFIDNAPRNHPFSIGAFNGLSGTIYVFDKLVRYSGVESDKKYIEKYIRYLDDIVLMDKQYDLIGGSVGCIAVLLPMIKANNYPELDSIMKSIVNKCCKHLINEKESTDIGGVAWGHIMKSTGFSHGNAGVIAYLSQLLEECWIENTSDLKVVIKEALEFERALYIKEEDNWFKTNKKEEIAFGWCHGAPGILLSKCLTKFSSFDDNNLDQEIKSALVTTRRKSFGNNPSLCHGDLGNLEILYIAAEKLMDNKLKDECKMIFDDIYEQVITQRWKGKSFRGVESYSLMVGLAGFGYSLLRFSAPDAIPSVLFLE</sequence>
<dbReference type="InterPro" id="IPR025410">
    <property type="entry name" value="Lant_dehyd"/>
</dbReference>
<feature type="domain" description="Lantibiotic biosynthesis protein dehydration" evidence="1">
    <location>
        <begin position="173"/>
        <end position="551"/>
    </location>
</feature>
<dbReference type="InterPro" id="IPR007822">
    <property type="entry name" value="LANC-like"/>
</dbReference>
<dbReference type="Pfam" id="PF13575">
    <property type="entry name" value="DUF4135"/>
    <property type="match status" value="1"/>
</dbReference>
<comment type="caution">
    <text evidence="2">The sequence shown here is derived from an EMBL/GenBank/DDBJ whole genome shotgun (WGS) entry which is preliminary data.</text>
</comment>
<dbReference type="EMBL" id="JAENHN010000066">
    <property type="protein sequence ID" value="MBK1813745.1"/>
    <property type="molecule type" value="Genomic_DNA"/>
</dbReference>
<reference evidence="3" key="1">
    <citation type="submission" date="2021-01" db="EMBL/GenBank/DDBJ databases">
        <title>Genome public.</title>
        <authorList>
            <person name="Liu C."/>
            <person name="Sun Q."/>
        </authorList>
    </citation>
    <scope>NUCLEOTIDE SEQUENCE [LARGE SCALE GENOMIC DNA]</scope>
    <source>
        <strain evidence="3">YIM B02505</strain>
    </source>
</reference>
<evidence type="ECO:0000313" key="2">
    <source>
        <dbReference type="EMBL" id="MBK1813745.1"/>
    </source>
</evidence>
<dbReference type="SMART" id="SM01260">
    <property type="entry name" value="LANC_like"/>
    <property type="match status" value="1"/>
</dbReference>
<dbReference type="PRINTS" id="PR01950">
    <property type="entry name" value="LANCSUPER"/>
</dbReference>
<dbReference type="PIRSF" id="PIRSF037228">
    <property type="entry name" value="Lant_mod_RumM"/>
    <property type="match status" value="1"/>
</dbReference>
<dbReference type="Gene3D" id="1.50.10.10">
    <property type="match status" value="1"/>
</dbReference>
<dbReference type="RefSeq" id="WP_200274165.1">
    <property type="nucleotide sequence ID" value="NZ_JAENHN010000066.1"/>
</dbReference>
<dbReference type="InterPro" id="IPR017146">
    <property type="entry name" value="Lanti_2_LanM"/>
</dbReference>
<dbReference type="SUPFAM" id="SSF158745">
    <property type="entry name" value="LanC-like"/>
    <property type="match status" value="1"/>
</dbReference>
<proteinExistence type="predicted"/>
<name>A0ABS1EWM6_9CLOT</name>
<dbReference type="PANTHER" id="PTHR12736">
    <property type="entry name" value="LANC-LIKE PROTEIN"/>
    <property type="match status" value="1"/>
</dbReference>
<dbReference type="CDD" id="cd04792">
    <property type="entry name" value="LanM-like"/>
    <property type="match status" value="1"/>
</dbReference>
<dbReference type="Pfam" id="PF05147">
    <property type="entry name" value="LANC_like"/>
    <property type="match status" value="1"/>
</dbReference>
<dbReference type="Proteomes" id="UP000596739">
    <property type="component" value="Unassembled WGS sequence"/>
</dbReference>